<comment type="catalytic activity">
    <reaction evidence="6">
        <text>L-aspartate + NADP(+) + H2O = oxaloacetate + NH4(+) + NADPH + H(+)</text>
        <dbReference type="Rhea" id="RHEA:11784"/>
        <dbReference type="ChEBI" id="CHEBI:15377"/>
        <dbReference type="ChEBI" id="CHEBI:15378"/>
        <dbReference type="ChEBI" id="CHEBI:16452"/>
        <dbReference type="ChEBI" id="CHEBI:28938"/>
        <dbReference type="ChEBI" id="CHEBI:29991"/>
        <dbReference type="ChEBI" id="CHEBI:57783"/>
        <dbReference type="ChEBI" id="CHEBI:58349"/>
        <dbReference type="EC" id="1.4.1.21"/>
    </reaction>
</comment>
<feature type="domain" description="Aspartate dehydrogenase" evidence="7">
    <location>
        <begin position="164"/>
        <end position="249"/>
    </location>
</feature>
<dbReference type="InterPro" id="IPR011182">
    <property type="entry name" value="L-Asp_DH"/>
</dbReference>
<dbReference type="InterPro" id="IPR005106">
    <property type="entry name" value="Asp/hSer_DH_NAD-bd"/>
</dbReference>
<dbReference type="PANTHER" id="PTHR31873">
    <property type="entry name" value="L-ASPARTATE DEHYDROGENASE-RELATED"/>
    <property type="match status" value="1"/>
</dbReference>
<dbReference type="Gene3D" id="3.30.360.10">
    <property type="entry name" value="Dihydrodipicolinate Reductase, domain 2"/>
    <property type="match status" value="1"/>
</dbReference>
<dbReference type="HAMAP" id="MF_01265">
    <property type="entry name" value="NadX"/>
    <property type="match status" value="1"/>
</dbReference>
<comment type="similarity">
    <text evidence="1 6">Belongs to the L-aspartate dehydrogenase family.</text>
</comment>
<keyword evidence="3 6" id="KW-0521">NADP</keyword>
<keyword evidence="10" id="KW-1185">Reference proteome</keyword>
<evidence type="ECO:0000256" key="6">
    <source>
        <dbReference type="HAMAP-Rule" id="MF_01265"/>
    </source>
</evidence>
<dbReference type="Pfam" id="PF03447">
    <property type="entry name" value="NAD_binding_3"/>
    <property type="match status" value="1"/>
</dbReference>
<evidence type="ECO:0000256" key="3">
    <source>
        <dbReference type="ARBA" id="ARBA00022857"/>
    </source>
</evidence>
<comment type="function">
    <text evidence="6">Specifically catalyzes the NAD or NADP-dependent dehydrogenation of L-aspartate to iminoaspartate.</text>
</comment>
<evidence type="ECO:0000313" key="10">
    <source>
        <dbReference type="Proteomes" id="UP001215503"/>
    </source>
</evidence>
<evidence type="ECO:0000256" key="1">
    <source>
        <dbReference type="ARBA" id="ARBA00008331"/>
    </source>
</evidence>
<evidence type="ECO:0000256" key="5">
    <source>
        <dbReference type="ARBA" id="ARBA00023027"/>
    </source>
</evidence>
<dbReference type="PIRSF" id="PIRSF005227">
    <property type="entry name" value="Asp_dh_NAD_syn"/>
    <property type="match status" value="1"/>
</dbReference>
<comment type="catalytic activity">
    <reaction evidence="6">
        <text>L-aspartate + NAD(+) + H2O = oxaloacetate + NH4(+) + NADH + H(+)</text>
        <dbReference type="Rhea" id="RHEA:11788"/>
        <dbReference type="ChEBI" id="CHEBI:15377"/>
        <dbReference type="ChEBI" id="CHEBI:15378"/>
        <dbReference type="ChEBI" id="CHEBI:16452"/>
        <dbReference type="ChEBI" id="CHEBI:28938"/>
        <dbReference type="ChEBI" id="CHEBI:29991"/>
        <dbReference type="ChEBI" id="CHEBI:57540"/>
        <dbReference type="ChEBI" id="CHEBI:57945"/>
        <dbReference type="EC" id="1.4.1.21"/>
    </reaction>
</comment>
<dbReference type="InterPro" id="IPR020626">
    <property type="entry name" value="Asp_DH_prok"/>
</dbReference>
<evidence type="ECO:0000256" key="2">
    <source>
        <dbReference type="ARBA" id="ARBA00022642"/>
    </source>
</evidence>
<dbReference type="Gene3D" id="3.40.50.720">
    <property type="entry name" value="NAD(P)-binding Rossmann-like Domain"/>
    <property type="match status" value="1"/>
</dbReference>
<dbReference type="NCBIfam" id="NF009828">
    <property type="entry name" value="PRK13303.1-3"/>
    <property type="match status" value="1"/>
</dbReference>
<comment type="pathway">
    <text evidence="6">Cofactor biosynthesis; NAD(+) biosynthesis; iminoaspartate from L-aspartate (dehydrogenase route): step 1/1.</text>
</comment>
<dbReference type="EMBL" id="JARHUD010000010">
    <property type="protein sequence ID" value="MDF2097230.1"/>
    <property type="molecule type" value="Genomic_DNA"/>
</dbReference>
<accession>A0ABT5YQH1</accession>
<evidence type="ECO:0000313" key="9">
    <source>
        <dbReference type="EMBL" id="MDF2097230.1"/>
    </source>
</evidence>
<dbReference type="Pfam" id="PF01958">
    <property type="entry name" value="Asp_DH_C"/>
    <property type="match status" value="1"/>
</dbReference>
<dbReference type="EC" id="1.4.1.21" evidence="6"/>
<feature type="binding site" evidence="6">
    <location>
        <position position="185"/>
    </location>
    <ligand>
        <name>NAD(+)</name>
        <dbReference type="ChEBI" id="CHEBI:57540"/>
    </ligand>
</feature>
<dbReference type="PANTHER" id="PTHR31873:SF6">
    <property type="entry name" value="ASPARTATE DEHYDROGENASE DOMAIN-CONTAINING PROTEIN"/>
    <property type="match status" value="1"/>
</dbReference>
<evidence type="ECO:0000259" key="8">
    <source>
        <dbReference type="Pfam" id="PF03447"/>
    </source>
</evidence>
<dbReference type="InterPro" id="IPR002811">
    <property type="entry name" value="Asp_DH"/>
</dbReference>
<dbReference type="SUPFAM" id="SSF51735">
    <property type="entry name" value="NAD(P)-binding Rossmann-fold domains"/>
    <property type="match status" value="1"/>
</dbReference>
<dbReference type="InterPro" id="IPR036291">
    <property type="entry name" value="NAD(P)-bd_dom_sf"/>
</dbReference>
<sequence length="262" mass="26411">MRFAVIGHGAIGRLLLQEVAAGKAPGAELTAILVRPGRAGQTPDLPLVESLDDLLSARPDVVVEAAGGGAVAEYGEGVLQAGFELAAASAGALTDAALAERLRAAARAGGSRLVVPAGAIGAIDALAAMRLAGLQQVTYRGVKPPAAWRGSAAESLCALDSLSTATTFFSGSAREAAGTFPKNANVAAIVGLAGLGLDETQVELVADPTAGGNRHEIEAEGVTGRISYSGEGYAAPDNPRTSLLTVYSLLRYLANREAALVV</sequence>
<feature type="binding site" evidence="6">
    <location>
        <position position="119"/>
    </location>
    <ligand>
        <name>NAD(+)</name>
        <dbReference type="ChEBI" id="CHEBI:57540"/>
    </ligand>
</feature>
<dbReference type="Proteomes" id="UP001215503">
    <property type="component" value="Unassembled WGS sequence"/>
</dbReference>
<gene>
    <name evidence="6" type="primary">nadX</name>
    <name evidence="9" type="ORF">P2G67_14720</name>
</gene>
<keyword evidence="4 6" id="KW-0560">Oxidoreductase</keyword>
<feature type="domain" description="Aspartate/homoserine dehydrogenase NAD-binding" evidence="8">
    <location>
        <begin position="7"/>
        <end position="116"/>
    </location>
</feature>
<comment type="miscellaneous">
    <text evidence="6">The iminoaspartate product is unstable in aqueous solution and can decompose to oxaloacetate and ammonia.</text>
</comment>
<organism evidence="9 10">
    <name type="scientific">Aquibaculum arenosum</name>
    <dbReference type="NCBI Taxonomy" id="3032591"/>
    <lineage>
        <taxon>Bacteria</taxon>
        <taxon>Pseudomonadati</taxon>
        <taxon>Pseudomonadota</taxon>
        <taxon>Alphaproteobacteria</taxon>
        <taxon>Rhodospirillales</taxon>
        <taxon>Rhodovibrionaceae</taxon>
        <taxon>Aquibaculum</taxon>
    </lineage>
</organism>
<evidence type="ECO:0000259" key="7">
    <source>
        <dbReference type="Pfam" id="PF01958"/>
    </source>
</evidence>
<keyword evidence="5 6" id="KW-0520">NAD</keyword>
<keyword evidence="2 6" id="KW-0662">Pyridine nucleotide biosynthesis</keyword>
<comment type="caution">
    <text evidence="9">The sequence shown here is derived from an EMBL/GenBank/DDBJ whole genome shotgun (WGS) entry which is preliminary data.</text>
</comment>
<protein>
    <recommendedName>
        <fullName evidence="6">L-aspartate dehydrogenase</fullName>
        <ecNumber evidence="6">1.4.1.21</ecNumber>
    </recommendedName>
</protein>
<dbReference type="SUPFAM" id="SSF55347">
    <property type="entry name" value="Glyceraldehyde-3-phosphate dehydrogenase-like, C-terminal domain"/>
    <property type="match status" value="1"/>
</dbReference>
<feature type="active site" evidence="6">
    <location>
        <position position="215"/>
    </location>
</feature>
<name>A0ABT5YQH1_9PROT</name>
<reference evidence="9 10" key="1">
    <citation type="submission" date="2023-03" db="EMBL/GenBank/DDBJ databases">
        <title>Fodinicurvata sp. CAU 1616 isolated from sea sendiment.</title>
        <authorList>
            <person name="Kim W."/>
        </authorList>
    </citation>
    <scope>NUCLEOTIDE SEQUENCE [LARGE SCALE GENOMIC DNA]</scope>
    <source>
        <strain evidence="9 10">CAU 1616</strain>
    </source>
</reference>
<proteinExistence type="inferred from homology"/>
<evidence type="ECO:0000256" key="4">
    <source>
        <dbReference type="ARBA" id="ARBA00023002"/>
    </source>
</evidence>
<dbReference type="RefSeq" id="WP_275824010.1">
    <property type="nucleotide sequence ID" value="NZ_JARHUD010000010.1"/>
</dbReference>